<dbReference type="SUPFAM" id="SSF47240">
    <property type="entry name" value="Ferritin-like"/>
    <property type="match status" value="1"/>
</dbReference>
<gene>
    <name evidence="1" type="ordered locus">Tgr7_1071</name>
</gene>
<sequence length="287" mass="33589">MTQPSSELLEHLSRNSTPYLDPLARVDWEALSLESFWLPEEAVSLHGIPEFDALPLERRQALSQYEFINFIEGALWLESLFMERISRSMGHLGGDLSRATYRLHELREEAGHSLMFLELMRRSRLPMPRTRFRRFNLANLLGRHAPYESPAFWIAVLIGEEVPDRMNRLIRKHRDDICPTIYDMITVHVIDEARHIAHARETLGGMVDQLSPLQRALFRPVMNAVFSQFVHAFYYPRPRIYELAGLSDGRRWARLARQNTQRTAFVDRCVESALRVLEDHGLKLNWR</sequence>
<evidence type="ECO:0000313" key="2">
    <source>
        <dbReference type="Proteomes" id="UP000002383"/>
    </source>
</evidence>
<evidence type="ECO:0008006" key="3">
    <source>
        <dbReference type="Google" id="ProtNLM"/>
    </source>
</evidence>
<dbReference type="EMBL" id="CP001339">
    <property type="protein sequence ID" value="ACL72158.1"/>
    <property type="molecule type" value="Genomic_DNA"/>
</dbReference>
<reference evidence="1 2" key="1">
    <citation type="journal article" date="2011" name="Stand. Genomic Sci.">
        <title>Complete genome sequence of 'Thioalkalivibrio sulfidophilus' HL-EbGr7.</title>
        <authorList>
            <person name="Muyzer G."/>
            <person name="Sorokin D.Y."/>
            <person name="Mavromatis K."/>
            <person name="Lapidus A."/>
            <person name="Clum A."/>
            <person name="Ivanova N."/>
            <person name="Pati A."/>
            <person name="d'Haeseleer P."/>
            <person name="Woyke T."/>
            <person name="Kyrpides N.C."/>
        </authorList>
    </citation>
    <scope>NUCLEOTIDE SEQUENCE [LARGE SCALE GENOMIC DNA]</scope>
    <source>
        <strain evidence="1 2">HL-EbGR7</strain>
    </source>
</reference>
<organism evidence="1 2">
    <name type="scientific">Thioalkalivibrio sulfidiphilus (strain HL-EbGR7)</name>
    <dbReference type="NCBI Taxonomy" id="396588"/>
    <lineage>
        <taxon>Bacteria</taxon>
        <taxon>Pseudomonadati</taxon>
        <taxon>Pseudomonadota</taxon>
        <taxon>Gammaproteobacteria</taxon>
        <taxon>Chromatiales</taxon>
        <taxon>Ectothiorhodospiraceae</taxon>
        <taxon>Thioalkalivibrio</taxon>
    </lineage>
</organism>
<dbReference type="GO" id="GO:0016491">
    <property type="term" value="F:oxidoreductase activity"/>
    <property type="evidence" value="ECO:0007669"/>
    <property type="project" value="InterPro"/>
</dbReference>
<dbReference type="InterPro" id="IPR012348">
    <property type="entry name" value="RNR-like"/>
</dbReference>
<dbReference type="eggNOG" id="COG3396">
    <property type="taxonomic scope" value="Bacteria"/>
</dbReference>
<accession>B8GPJ1</accession>
<dbReference type="STRING" id="396588.Tgr7_1071"/>
<dbReference type="InterPro" id="IPR025859">
    <property type="entry name" value="AurF/CmlI"/>
</dbReference>
<dbReference type="Proteomes" id="UP000002383">
    <property type="component" value="Chromosome"/>
</dbReference>
<dbReference type="InterPro" id="IPR009078">
    <property type="entry name" value="Ferritin-like_SF"/>
</dbReference>
<dbReference type="KEGG" id="tgr:Tgr7_1071"/>
<dbReference type="Pfam" id="PF11583">
    <property type="entry name" value="AurF"/>
    <property type="match status" value="1"/>
</dbReference>
<evidence type="ECO:0000313" key="1">
    <source>
        <dbReference type="EMBL" id="ACL72158.1"/>
    </source>
</evidence>
<dbReference type="Gene3D" id="1.10.620.20">
    <property type="entry name" value="Ribonucleotide Reductase, subunit A"/>
    <property type="match status" value="1"/>
</dbReference>
<dbReference type="OrthoDB" id="3609870at2"/>
<keyword evidence="2" id="KW-1185">Reference proteome</keyword>
<dbReference type="HOGENOM" id="CLU_972998_0_0_6"/>
<proteinExistence type="predicted"/>
<dbReference type="RefSeq" id="WP_012637642.1">
    <property type="nucleotide sequence ID" value="NC_011901.1"/>
</dbReference>
<protein>
    <recommendedName>
        <fullName evidence="3">p-aminobenzoate N-oxygenase AurF</fullName>
    </recommendedName>
</protein>
<name>B8GPJ1_THISH</name>
<dbReference type="AlphaFoldDB" id="B8GPJ1"/>